<protein>
    <submittedName>
        <fullName evidence="2">Methyltransferase domain-containing protein</fullName>
    </submittedName>
</protein>
<gene>
    <name evidence="2" type="ORF">NQF64_08215</name>
</gene>
<dbReference type="CDD" id="cd02440">
    <property type="entry name" value="AdoMet_MTases"/>
    <property type="match status" value="1"/>
</dbReference>
<name>A0ABT3WAA4_9PROT</name>
<dbReference type="Proteomes" id="UP001165648">
    <property type="component" value="Unassembled WGS sequence"/>
</dbReference>
<dbReference type="GO" id="GO:0008168">
    <property type="term" value="F:methyltransferase activity"/>
    <property type="evidence" value="ECO:0007669"/>
    <property type="project" value="UniProtKB-KW"/>
</dbReference>
<accession>A0ABT3WAA4</accession>
<dbReference type="SUPFAM" id="SSF53335">
    <property type="entry name" value="S-adenosyl-L-methionine-dependent methyltransferases"/>
    <property type="match status" value="1"/>
</dbReference>
<sequence length="259" mass="29200">MTNHRKATIAARFDAAHHYEQAASIQKRCATTLASWIRKEHRTEKPKHILEFGCGTGLLSRALIEAFPQGHYHLTDIAPAMVERTRHHCAALPAHIRCYVMDGEAPHPHQAPPEGFDLITSNLCLQWFEDRARAFQALTQLLRPGGRLMVSTLQAGSLHQWRESCHATATACGVPDYPTLTQLEQDWPAHGRGVWRGEAMQDPTPSARDFLQGLRRIGASLPRHTHRPAAQLRKAMRYFDAHYDHVTYHAAFGLFQKGV</sequence>
<proteinExistence type="predicted"/>
<evidence type="ECO:0000313" key="3">
    <source>
        <dbReference type="Proteomes" id="UP001165648"/>
    </source>
</evidence>
<dbReference type="EMBL" id="JANIDW010000004">
    <property type="protein sequence ID" value="MCX5615225.1"/>
    <property type="molecule type" value="Genomic_DNA"/>
</dbReference>
<dbReference type="Pfam" id="PF08242">
    <property type="entry name" value="Methyltransf_12"/>
    <property type="match status" value="1"/>
</dbReference>
<keyword evidence="2" id="KW-0808">Transferase</keyword>
<organism evidence="2 3">
    <name type="scientific">Bombella saccharophila</name>
    <dbReference type="NCBI Taxonomy" id="2967338"/>
    <lineage>
        <taxon>Bacteria</taxon>
        <taxon>Pseudomonadati</taxon>
        <taxon>Pseudomonadota</taxon>
        <taxon>Alphaproteobacteria</taxon>
        <taxon>Acetobacterales</taxon>
        <taxon>Acetobacteraceae</taxon>
        <taxon>Bombella</taxon>
    </lineage>
</organism>
<dbReference type="InterPro" id="IPR029063">
    <property type="entry name" value="SAM-dependent_MTases_sf"/>
</dbReference>
<dbReference type="GO" id="GO:0032259">
    <property type="term" value="P:methylation"/>
    <property type="evidence" value="ECO:0007669"/>
    <property type="project" value="UniProtKB-KW"/>
</dbReference>
<keyword evidence="2" id="KW-0489">Methyltransferase</keyword>
<dbReference type="RefSeq" id="WP_266107052.1">
    <property type="nucleotide sequence ID" value="NZ_JANIDW010000004.1"/>
</dbReference>
<dbReference type="PANTHER" id="PTHR43861">
    <property type="entry name" value="TRANS-ACONITATE 2-METHYLTRANSFERASE-RELATED"/>
    <property type="match status" value="1"/>
</dbReference>
<dbReference type="InterPro" id="IPR013217">
    <property type="entry name" value="Methyltransf_12"/>
</dbReference>
<dbReference type="Gene3D" id="3.40.50.150">
    <property type="entry name" value="Vaccinia Virus protein VP39"/>
    <property type="match status" value="1"/>
</dbReference>
<comment type="caution">
    <text evidence="2">The sequence shown here is derived from an EMBL/GenBank/DDBJ whole genome shotgun (WGS) entry which is preliminary data.</text>
</comment>
<keyword evidence="3" id="KW-1185">Reference proteome</keyword>
<feature type="domain" description="Methyltransferase type 12" evidence="1">
    <location>
        <begin position="50"/>
        <end position="148"/>
    </location>
</feature>
<evidence type="ECO:0000313" key="2">
    <source>
        <dbReference type="EMBL" id="MCX5615225.1"/>
    </source>
</evidence>
<dbReference type="PANTHER" id="PTHR43861:SF1">
    <property type="entry name" value="TRANS-ACONITATE 2-METHYLTRANSFERASE"/>
    <property type="match status" value="1"/>
</dbReference>
<evidence type="ECO:0000259" key="1">
    <source>
        <dbReference type="Pfam" id="PF08242"/>
    </source>
</evidence>
<reference evidence="2 3" key="1">
    <citation type="submission" date="2022-07" db="EMBL/GenBank/DDBJ databases">
        <title>Bombella genomes.</title>
        <authorList>
            <person name="Harer L."/>
            <person name="Styblova S."/>
            <person name="Ehrmann M."/>
        </authorList>
    </citation>
    <scope>NUCLEOTIDE SEQUENCE [LARGE SCALE GENOMIC DNA]</scope>
    <source>
        <strain evidence="2 3">TMW 2.2558</strain>
    </source>
</reference>